<comment type="caution">
    <text evidence="3">The sequence shown here is derived from an EMBL/GenBank/DDBJ whole genome shotgun (WGS) entry which is preliminary data.</text>
</comment>
<dbReference type="Proteomes" id="UP000223913">
    <property type="component" value="Unassembled WGS sequence"/>
</dbReference>
<dbReference type="AlphaFoldDB" id="A0A2D0N8L6"/>
<feature type="domain" description="Secretion system C-terminal sorting" evidence="2">
    <location>
        <begin position="152"/>
        <end position="214"/>
    </location>
</feature>
<reference evidence="3 4" key="1">
    <citation type="submission" date="2017-10" db="EMBL/GenBank/DDBJ databases">
        <title>The draft genome sequence of Lewinella nigricans NBRC 102662.</title>
        <authorList>
            <person name="Wang K."/>
        </authorList>
    </citation>
    <scope>NUCLEOTIDE SEQUENCE [LARGE SCALE GENOMIC DNA]</scope>
    <source>
        <strain evidence="3 4">NBRC 102662</strain>
    </source>
</reference>
<keyword evidence="1" id="KW-0732">Signal</keyword>
<evidence type="ECO:0000313" key="4">
    <source>
        <dbReference type="Proteomes" id="UP000223913"/>
    </source>
</evidence>
<evidence type="ECO:0000259" key="2">
    <source>
        <dbReference type="Pfam" id="PF18962"/>
    </source>
</evidence>
<gene>
    <name evidence="3" type="ORF">CRP01_20305</name>
</gene>
<organism evidence="3 4">
    <name type="scientific">Flavilitoribacter nigricans (strain ATCC 23147 / DSM 23189 / NBRC 102662 / NCIMB 1420 / SS-2)</name>
    <name type="common">Lewinella nigricans</name>
    <dbReference type="NCBI Taxonomy" id="1122177"/>
    <lineage>
        <taxon>Bacteria</taxon>
        <taxon>Pseudomonadati</taxon>
        <taxon>Bacteroidota</taxon>
        <taxon>Saprospiria</taxon>
        <taxon>Saprospirales</taxon>
        <taxon>Lewinellaceae</taxon>
        <taxon>Flavilitoribacter</taxon>
    </lineage>
</organism>
<name>A0A2D0N8L6_FLAN2</name>
<evidence type="ECO:0000256" key="1">
    <source>
        <dbReference type="SAM" id="SignalP"/>
    </source>
</evidence>
<evidence type="ECO:0000313" key="3">
    <source>
        <dbReference type="EMBL" id="PHN04852.1"/>
    </source>
</evidence>
<proteinExistence type="predicted"/>
<dbReference type="OrthoDB" id="1429691at2"/>
<dbReference type="NCBIfam" id="TIGR04183">
    <property type="entry name" value="Por_Secre_tail"/>
    <property type="match status" value="1"/>
</dbReference>
<feature type="chain" id="PRO_5012926173" description="Secretion system C-terminal sorting domain-containing protein" evidence="1">
    <location>
        <begin position="20"/>
        <end position="223"/>
    </location>
</feature>
<dbReference type="Pfam" id="PF18962">
    <property type="entry name" value="Por_Secre_tail"/>
    <property type="match status" value="1"/>
</dbReference>
<keyword evidence="4" id="KW-1185">Reference proteome</keyword>
<protein>
    <recommendedName>
        <fullName evidence="2">Secretion system C-terminal sorting domain-containing protein</fullName>
    </recommendedName>
</protein>
<dbReference type="EMBL" id="PDUD01000024">
    <property type="protein sequence ID" value="PHN04852.1"/>
    <property type="molecule type" value="Genomic_DNA"/>
</dbReference>
<feature type="signal peptide" evidence="1">
    <location>
        <begin position="1"/>
        <end position="19"/>
    </location>
</feature>
<sequence>MQHYLLLLILFLSAGQLSAQVTLEPQQIVVTEVSPDSTQAIGYGRVKNNADETRTYRWVRTIRSISEGWETAVCDTNLCYLPYVDSMEFELSAQLEANMNVYVYPNELEGSAVVEVKVVDVANPEVSASAVYYFNASPSSTRKRERHKNLQVYPNPTRNIFQVTNSEAVGKVVLFNLLGRELKSFSYIPGDLYRMDNLPKGTYLVQFQDRDGRILVTRVLNKL</sequence>
<dbReference type="InterPro" id="IPR026444">
    <property type="entry name" value="Secre_tail"/>
</dbReference>
<dbReference type="RefSeq" id="WP_099151913.1">
    <property type="nucleotide sequence ID" value="NZ_PDUD01000024.1"/>
</dbReference>
<accession>A0A2D0N8L6</accession>